<comment type="pathway">
    <text evidence="2">Amine and polyamine biosynthesis; S-adenosylmethioninamine biosynthesis; S-adenosylmethioninamine from S-adenosyl-L-methionine: step 1/1.</text>
</comment>
<keyword evidence="9" id="KW-0620">Polyamine biosynthesis</keyword>
<accession>A0A167F4Z8</accession>
<feature type="active site" description="Proton donor; for catalytic activity" evidence="14">
    <location>
        <position position="104"/>
    </location>
</feature>
<evidence type="ECO:0000256" key="15">
    <source>
        <dbReference type="PIRSR" id="PIRSR001355-2"/>
    </source>
</evidence>
<evidence type="ECO:0000256" key="16">
    <source>
        <dbReference type="PIRSR" id="PIRSR001355-3"/>
    </source>
</evidence>
<evidence type="ECO:0000256" key="8">
    <source>
        <dbReference type="ARBA" id="ARBA00023066"/>
    </source>
</evidence>
<dbReference type="AlphaFoldDB" id="A0A167F4Z8"/>
<dbReference type="EMBL" id="CP014503">
    <property type="protein sequence ID" value="ANB14835.1"/>
    <property type="molecule type" value="Genomic_DNA"/>
</dbReference>
<organism evidence="19 20">
    <name type="scientific">Sugiyamaella lignohabitans</name>
    <dbReference type="NCBI Taxonomy" id="796027"/>
    <lineage>
        <taxon>Eukaryota</taxon>
        <taxon>Fungi</taxon>
        <taxon>Dikarya</taxon>
        <taxon>Ascomycota</taxon>
        <taxon>Saccharomycotina</taxon>
        <taxon>Dipodascomycetes</taxon>
        <taxon>Dipodascales</taxon>
        <taxon>Trichomonascaceae</taxon>
        <taxon>Sugiyamaella</taxon>
    </lineage>
</organism>
<dbReference type="InterPro" id="IPR018166">
    <property type="entry name" value="S-AdoMet_deCO2ase_CS"/>
</dbReference>
<comment type="similarity">
    <text evidence="3">Belongs to the eukaryotic AdoMetDC family.</text>
</comment>
<evidence type="ECO:0000256" key="7">
    <source>
        <dbReference type="ARBA" id="ARBA00022813"/>
    </source>
</evidence>
<feature type="binding site" evidence="15">
    <location>
        <position position="89"/>
    </location>
    <ligand>
        <name>substrate</name>
    </ligand>
</feature>
<dbReference type="GeneID" id="30034360"/>
<dbReference type="InterPro" id="IPR016067">
    <property type="entry name" value="S-AdoMet_deCO2ase_core"/>
</dbReference>
<keyword evidence="5" id="KW-0949">S-adenosyl-L-methionine</keyword>
<dbReference type="EC" id="4.1.1.50" evidence="4"/>
<evidence type="ECO:0000256" key="11">
    <source>
        <dbReference type="ARBA" id="ARBA00023239"/>
    </source>
</evidence>
<dbReference type="Proteomes" id="UP000189580">
    <property type="component" value="Chromosome b"/>
</dbReference>
<dbReference type="InterPro" id="IPR001985">
    <property type="entry name" value="S-AdoMet_decarboxylase_euk"/>
</dbReference>
<evidence type="ECO:0000256" key="12">
    <source>
        <dbReference type="ARBA" id="ARBA00023270"/>
    </source>
</evidence>
<feature type="site" description="Cleavage (non-hydrolytic); by autolysis" evidence="17">
    <location>
        <begin position="89"/>
        <end position="90"/>
    </location>
</feature>
<sequence>MIVDPVNHTSKFVNHDVSVNLDSTDAFEGPEKLLEIWFAPDEHCLPYGMPESGLREIPRQVWEQVLDVVQCKVLSVVSSSKMDAFVLSESSLFVFANKLILKTCGTTTLLVGLGPLLDAVSEYCGFPKDKQPWRVFYSRRSFMFPDRQKHPHKSWKDEVACLDNKFANGSSYVIGDVQKDHWYLYLAGPSDDCTFPRRTVPGSTLGASGSVSNGTSITNGHNLSADAPFDDETLEILMTDLNPVHANQFCSDRIPGVESNNMSSVGAPADDEDPGHDQGNIVTKLTGIDQIYPTLKQTVDSFCFTPCGYSCNGVVNQGNYFTIHVTPEQGFSYASFETNVPAAKYGMSNADVIEKVVNIFRPGRFSTTFMRNRNEDDESDPDSAFSFRCLPSKLNGYQRTERILYELGDYSLVFITFEANRALK</sequence>
<dbReference type="RefSeq" id="XP_018737312.1">
    <property type="nucleotide sequence ID" value="XM_018879391.1"/>
</dbReference>
<dbReference type="GO" id="GO:0004014">
    <property type="term" value="F:adenosylmethionine decarboxylase activity"/>
    <property type="evidence" value="ECO:0007669"/>
    <property type="project" value="UniProtKB-EC"/>
</dbReference>
<dbReference type="SUPFAM" id="SSF56276">
    <property type="entry name" value="S-adenosylmethionine decarboxylase"/>
    <property type="match status" value="1"/>
</dbReference>
<evidence type="ECO:0000256" key="2">
    <source>
        <dbReference type="ARBA" id="ARBA00004911"/>
    </source>
</evidence>
<evidence type="ECO:0000256" key="9">
    <source>
        <dbReference type="ARBA" id="ARBA00023115"/>
    </source>
</evidence>
<keyword evidence="20" id="KW-1185">Reference proteome</keyword>
<feature type="chain" id="PRO_5042322870" description="S-adenosylmethionine decarboxylase alpha chain" evidence="18">
    <location>
        <begin position="90"/>
        <end position="424"/>
    </location>
</feature>
<proteinExistence type="inferred from homology"/>
<dbReference type="GO" id="GO:0005829">
    <property type="term" value="C:cytosol"/>
    <property type="evidence" value="ECO:0007669"/>
    <property type="project" value="TreeGrafter"/>
</dbReference>
<gene>
    <name evidence="19" type="primary">SPE2</name>
    <name evidence="19" type="ORF">AWJ20_2448</name>
</gene>
<feature type="modified residue" description="Pyruvic acid (Ser); by autocatalysis" evidence="16">
    <location>
        <position position="90"/>
    </location>
</feature>
<keyword evidence="10" id="KW-0865">Zymogen</keyword>
<comment type="cofactor">
    <cofactor evidence="1">
        <name>pyruvate</name>
        <dbReference type="ChEBI" id="CHEBI:15361"/>
    </cofactor>
</comment>
<name>A0A167F4Z8_9ASCO</name>
<feature type="chain" id="PRO_5042322871" description="S-adenosylmethionine decarboxylase beta chain" evidence="18">
    <location>
        <begin position="1"/>
        <end position="89"/>
    </location>
</feature>
<evidence type="ECO:0000256" key="17">
    <source>
        <dbReference type="PIRSR" id="PIRSR001355-4"/>
    </source>
</evidence>
<keyword evidence="6" id="KW-0210">Decarboxylase</keyword>
<dbReference type="GO" id="GO:0006597">
    <property type="term" value="P:spermine biosynthetic process"/>
    <property type="evidence" value="ECO:0007669"/>
    <property type="project" value="EnsemblFungi"/>
</dbReference>
<protein>
    <recommendedName>
        <fullName evidence="4">adenosylmethionine decarboxylase</fullName>
        <ecNumber evidence="4">4.1.1.50</ecNumber>
    </recommendedName>
</protein>
<keyword evidence="13" id="KW-0670">Pyruvate</keyword>
<evidence type="ECO:0000256" key="5">
    <source>
        <dbReference type="ARBA" id="ARBA00022691"/>
    </source>
</evidence>
<feature type="binding site" evidence="15">
    <location>
        <position position="27"/>
    </location>
    <ligand>
        <name>substrate</name>
    </ligand>
</feature>
<keyword evidence="11" id="KW-0456">Lyase</keyword>
<feature type="active site" description="Proton acceptor; for processing activity" evidence="14">
    <location>
        <position position="324"/>
    </location>
</feature>
<feature type="active site" description="Schiff-base intermediate with substrate; via pyruvic acid" evidence="14">
    <location>
        <position position="90"/>
    </location>
</feature>
<evidence type="ECO:0000256" key="4">
    <source>
        <dbReference type="ARBA" id="ARBA00012357"/>
    </source>
</evidence>
<dbReference type="PANTHER" id="PTHR11570:SF0">
    <property type="entry name" value="S-ADENOSYLMETHIONINE DECARBOXYLASE PROENZYME"/>
    <property type="match status" value="1"/>
</dbReference>
<dbReference type="UniPathway" id="UPA00331">
    <property type="reaction ID" value="UER00451"/>
</dbReference>
<keyword evidence="7 17" id="KW-0068">Autocatalytic cleavage</keyword>
<dbReference type="Pfam" id="PF01536">
    <property type="entry name" value="SAM_decarbox"/>
    <property type="match status" value="1"/>
</dbReference>
<evidence type="ECO:0000256" key="6">
    <source>
        <dbReference type="ARBA" id="ARBA00022793"/>
    </source>
</evidence>
<dbReference type="KEGG" id="slb:AWJ20_2448"/>
<dbReference type="PIRSF" id="PIRSF001355">
    <property type="entry name" value="S-AdenosylMet_decarboxylase"/>
    <property type="match status" value="1"/>
</dbReference>
<dbReference type="GO" id="GO:0008295">
    <property type="term" value="P:spermidine biosynthetic process"/>
    <property type="evidence" value="ECO:0007669"/>
    <property type="project" value="UniProtKB-KW"/>
</dbReference>
<evidence type="ECO:0000256" key="3">
    <source>
        <dbReference type="ARBA" id="ARBA00008466"/>
    </source>
</evidence>
<evidence type="ECO:0000313" key="19">
    <source>
        <dbReference type="EMBL" id="ANB14835.1"/>
    </source>
</evidence>
<evidence type="ECO:0000256" key="13">
    <source>
        <dbReference type="ARBA" id="ARBA00023317"/>
    </source>
</evidence>
<evidence type="ECO:0000256" key="10">
    <source>
        <dbReference type="ARBA" id="ARBA00023145"/>
    </source>
</evidence>
<evidence type="ECO:0000313" key="20">
    <source>
        <dbReference type="Proteomes" id="UP000189580"/>
    </source>
</evidence>
<dbReference type="PROSITE" id="PS01336">
    <property type="entry name" value="ADOMETDC"/>
    <property type="match status" value="1"/>
</dbReference>
<dbReference type="OrthoDB" id="1068353at2759"/>
<feature type="binding site" evidence="15">
    <location>
        <position position="304"/>
    </location>
    <ligand>
        <name>substrate</name>
    </ligand>
</feature>
<feature type="active site" description="Proton acceptor; for processing activity" evidence="14">
    <location>
        <position position="310"/>
    </location>
</feature>
<dbReference type="Gene3D" id="3.60.90.10">
    <property type="entry name" value="S-adenosylmethionine decarboxylase"/>
    <property type="match status" value="1"/>
</dbReference>
<reference evidence="19 20" key="1">
    <citation type="submission" date="2016-02" db="EMBL/GenBank/DDBJ databases">
        <title>Complete genome sequence and transcriptome regulation of the pentose utilising yeast Sugiyamaella lignohabitans.</title>
        <authorList>
            <person name="Bellasio M."/>
            <person name="Peymann A."/>
            <person name="Valli M."/>
            <person name="Sipitzky M."/>
            <person name="Graf A."/>
            <person name="Sauer M."/>
            <person name="Marx H."/>
            <person name="Mattanovich D."/>
        </authorList>
    </citation>
    <scope>NUCLEOTIDE SEQUENCE [LARGE SCALE GENOMIC DNA]</scope>
    <source>
        <strain evidence="19 20">CBS 10342</strain>
    </source>
</reference>
<evidence type="ECO:0000256" key="1">
    <source>
        <dbReference type="ARBA" id="ARBA00001928"/>
    </source>
</evidence>
<evidence type="ECO:0000256" key="14">
    <source>
        <dbReference type="PIRSR" id="PIRSR001355-1"/>
    </source>
</evidence>
<evidence type="ECO:0000256" key="18">
    <source>
        <dbReference type="PIRSR" id="PIRSR001355-5"/>
    </source>
</evidence>
<dbReference type="InterPro" id="IPR048283">
    <property type="entry name" value="AdoMetDC-like"/>
</dbReference>
<dbReference type="GO" id="GO:0015940">
    <property type="term" value="P:pantothenate biosynthetic process"/>
    <property type="evidence" value="ECO:0007669"/>
    <property type="project" value="EnsemblFungi"/>
</dbReference>
<feature type="binding site" evidence="15">
    <location>
        <position position="328"/>
    </location>
    <ligand>
        <name>substrate</name>
    </ligand>
</feature>
<keyword evidence="12" id="KW-0704">Schiff base</keyword>
<dbReference type="PANTHER" id="PTHR11570">
    <property type="entry name" value="S-ADENOSYLMETHIONINE DECARBOXYLASE"/>
    <property type="match status" value="1"/>
</dbReference>
<keyword evidence="8" id="KW-0745">Spermidine biosynthesis</keyword>